<evidence type="ECO:0000256" key="7">
    <source>
        <dbReference type="ARBA" id="ARBA00053401"/>
    </source>
</evidence>
<dbReference type="GO" id="GO:0006457">
    <property type="term" value="P:protein folding"/>
    <property type="evidence" value="ECO:0007669"/>
    <property type="project" value="InterPro"/>
</dbReference>
<dbReference type="PANTHER" id="PTHR21237">
    <property type="entry name" value="GRPE PROTEIN"/>
    <property type="match status" value="1"/>
</dbReference>
<dbReference type="PANTHER" id="PTHR21237:SF23">
    <property type="entry name" value="GRPE PROTEIN HOMOLOG, MITOCHONDRIAL"/>
    <property type="match status" value="1"/>
</dbReference>
<evidence type="ECO:0000256" key="4">
    <source>
        <dbReference type="ARBA" id="ARBA00022490"/>
    </source>
</evidence>
<protein>
    <recommendedName>
        <fullName evidence="8 10">Protein GrpE</fullName>
    </recommendedName>
    <alternativeName>
        <fullName evidence="9 10">HSP-70 cofactor</fullName>
    </alternativeName>
</protein>
<feature type="region of interest" description="Disordered" evidence="13">
    <location>
        <begin position="1"/>
        <end position="73"/>
    </location>
</feature>
<dbReference type="GO" id="GO:0005737">
    <property type="term" value="C:cytoplasm"/>
    <property type="evidence" value="ECO:0007669"/>
    <property type="project" value="UniProtKB-SubCell"/>
</dbReference>
<dbReference type="SUPFAM" id="SSF58014">
    <property type="entry name" value="Coiled-coil domain of nucleotide exchange factor GrpE"/>
    <property type="match status" value="1"/>
</dbReference>
<dbReference type="PROSITE" id="PS01071">
    <property type="entry name" value="GRPE"/>
    <property type="match status" value="1"/>
</dbReference>
<dbReference type="InterPro" id="IPR013805">
    <property type="entry name" value="GrpE_CC"/>
</dbReference>
<feature type="compositionally biased region" description="Basic and acidic residues" evidence="13">
    <location>
        <begin position="22"/>
        <end position="73"/>
    </location>
</feature>
<evidence type="ECO:0000256" key="13">
    <source>
        <dbReference type="SAM" id="MobiDB-lite"/>
    </source>
</evidence>
<keyword evidence="4 10" id="KW-0963">Cytoplasm</keyword>
<dbReference type="Gene3D" id="3.90.20.20">
    <property type="match status" value="1"/>
</dbReference>
<dbReference type="FunFam" id="2.30.22.10:FF:000001">
    <property type="entry name" value="Protein GrpE"/>
    <property type="match status" value="1"/>
</dbReference>
<evidence type="ECO:0000256" key="6">
    <source>
        <dbReference type="ARBA" id="ARBA00023186"/>
    </source>
</evidence>
<dbReference type="AlphaFoldDB" id="A0A9D1HF93"/>
<feature type="compositionally biased region" description="Basic and acidic residues" evidence="13">
    <location>
        <begin position="1"/>
        <end position="13"/>
    </location>
</feature>
<keyword evidence="6 10" id="KW-0143">Chaperone</keyword>
<evidence type="ECO:0000256" key="8">
    <source>
        <dbReference type="ARBA" id="ARBA00072274"/>
    </source>
</evidence>
<comment type="function">
    <text evidence="7 10 11">Participates actively in the response to hyperosmotic and heat shock by preventing the aggregation of stress-denatured proteins, in association with DnaK and GrpE. It is the nucleotide exchange factor for DnaK and may function as a thermosensor. Unfolded proteins bind initially to DnaJ; upon interaction with the DnaJ-bound protein, DnaK hydrolyzes its bound ATP, resulting in the formation of a stable complex. GrpE releases ADP from DnaK; ATP binding to DnaK triggers the release of the substrate protein, thus completing the reaction cycle. Several rounds of ATP-dependent interactions between DnaJ, DnaK and GrpE are required for fully efficient folding.</text>
</comment>
<dbReference type="InterPro" id="IPR009012">
    <property type="entry name" value="GrpE_head"/>
</dbReference>
<comment type="subunit">
    <text evidence="3 10">Homodimer.</text>
</comment>
<evidence type="ECO:0000256" key="9">
    <source>
        <dbReference type="ARBA" id="ARBA00076414"/>
    </source>
</evidence>
<proteinExistence type="inferred from homology"/>
<organism evidence="14 15">
    <name type="scientific">Candidatus Allocopromorpha excrementavium</name>
    <dbReference type="NCBI Taxonomy" id="2840741"/>
    <lineage>
        <taxon>Bacteria</taxon>
        <taxon>Bacillati</taxon>
        <taxon>Bacillota</taxon>
        <taxon>Clostridia</taxon>
        <taxon>Eubacteriales</taxon>
        <taxon>Eubacteriaceae</taxon>
        <taxon>Eubacteriaceae incertae sedis</taxon>
        <taxon>Candidatus Allocopromorpha</taxon>
    </lineage>
</organism>
<dbReference type="CDD" id="cd00446">
    <property type="entry name" value="GrpE"/>
    <property type="match status" value="1"/>
</dbReference>
<dbReference type="GO" id="GO:0000774">
    <property type="term" value="F:adenyl-nucleotide exchange factor activity"/>
    <property type="evidence" value="ECO:0007669"/>
    <property type="project" value="InterPro"/>
</dbReference>
<accession>A0A9D1HF93</accession>
<keyword evidence="5 10" id="KW-0346">Stress response</keyword>
<evidence type="ECO:0000313" key="15">
    <source>
        <dbReference type="Proteomes" id="UP000824159"/>
    </source>
</evidence>
<evidence type="ECO:0000256" key="11">
    <source>
        <dbReference type="RuleBase" id="RU000639"/>
    </source>
</evidence>
<name>A0A9D1HF93_9FIRM</name>
<evidence type="ECO:0000256" key="1">
    <source>
        <dbReference type="ARBA" id="ARBA00004496"/>
    </source>
</evidence>
<dbReference type="EMBL" id="DVLX01000082">
    <property type="protein sequence ID" value="HIT99877.1"/>
    <property type="molecule type" value="Genomic_DNA"/>
</dbReference>
<evidence type="ECO:0000256" key="12">
    <source>
        <dbReference type="RuleBase" id="RU004478"/>
    </source>
</evidence>
<dbReference type="Proteomes" id="UP000824159">
    <property type="component" value="Unassembled WGS sequence"/>
</dbReference>
<evidence type="ECO:0000256" key="2">
    <source>
        <dbReference type="ARBA" id="ARBA00009054"/>
    </source>
</evidence>
<dbReference type="GO" id="GO:0051082">
    <property type="term" value="F:unfolded protein binding"/>
    <property type="evidence" value="ECO:0007669"/>
    <property type="project" value="TreeGrafter"/>
</dbReference>
<dbReference type="Gene3D" id="2.30.22.10">
    <property type="entry name" value="Head domain of nucleotide exchange factor GrpE"/>
    <property type="match status" value="1"/>
</dbReference>
<dbReference type="NCBIfam" id="NF010738">
    <property type="entry name" value="PRK14140.1"/>
    <property type="match status" value="1"/>
</dbReference>
<evidence type="ECO:0000256" key="10">
    <source>
        <dbReference type="HAMAP-Rule" id="MF_01151"/>
    </source>
</evidence>
<gene>
    <name evidence="10 14" type="primary">grpE</name>
    <name evidence="14" type="ORF">IAD12_06455</name>
</gene>
<evidence type="ECO:0000313" key="14">
    <source>
        <dbReference type="EMBL" id="HIT99877.1"/>
    </source>
</evidence>
<comment type="subcellular location">
    <subcellularLocation>
        <location evidence="1 10">Cytoplasm</location>
    </subcellularLocation>
</comment>
<dbReference type="SUPFAM" id="SSF51064">
    <property type="entry name" value="Head domain of nucleotide exchange factor GrpE"/>
    <property type="match status" value="1"/>
</dbReference>
<dbReference type="GO" id="GO:0051087">
    <property type="term" value="F:protein-folding chaperone binding"/>
    <property type="evidence" value="ECO:0007669"/>
    <property type="project" value="InterPro"/>
</dbReference>
<dbReference type="Pfam" id="PF01025">
    <property type="entry name" value="GrpE"/>
    <property type="match status" value="1"/>
</dbReference>
<reference evidence="14" key="2">
    <citation type="journal article" date="2021" name="PeerJ">
        <title>Extensive microbial diversity within the chicken gut microbiome revealed by metagenomics and culture.</title>
        <authorList>
            <person name="Gilroy R."/>
            <person name="Ravi A."/>
            <person name="Getino M."/>
            <person name="Pursley I."/>
            <person name="Horton D.L."/>
            <person name="Alikhan N.F."/>
            <person name="Baker D."/>
            <person name="Gharbi K."/>
            <person name="Hall N."/>
            <person name="Watson M."/>
            <person name="Adriaenssens E.M."/>
            <person name="Foster-Nyarko E."/>
            <person name="Jarju S."/>
            <person name="Secka A."/>
            <person name="Antonio M."/>
            <person name="Oren A."/>
            <person name="Chaudhuri R.R."/>
            <person name="La Ragione R."/>
            <person name="Hildebrand F."/>
            <person name="Pallen M.J."/>
        </authorList>
    </citation>
    <scope>NUCLEOTIDE SEQUENCE</scope>
    <source>
        <strain evidence="14">CHK176-22527</strain>
    </source>
</reference>
<comment type="similarity">
    <text evidence="2 10 12">Belongs to the GrpE family.</text>
</comment>
<dbReference type="InterPro" id="IPR000740">
    <property type="entry name" value="GrpE"/>
</dbReference>
<dbReference type="GO" id="GO:0042803">
    <property type="term" value="F:protein homodimerization activity"/>
    <property type="evidence" value="ECO:0007669"/>
    <property type="project" value="InterPro"/>
</dbReference>
<reference evidence="14" key="1">
    <citation type="submission" date="2020-10" db="EMBL/GenBank/DDBJ databases">
        <authorList>
            <person name="Gilroy R."/>
        </authorList>
    </citation>
    <scope>NUCLEOTIDE SEQUENCE</scope>
    <source>
        <strain evidence="14">CHK176-22527</strain>
    </source>
</reference>
<evidence type="ECO:0000256" key="3">
    <source>
        <dbReference type="ARBA" id="ARBA00011738"/>
    </source>
</evidence>
<dbReference type="HAMAP" id="MF_01151">
    <property type="entry name" value="GrpE"/>
    <property type="match status" value="1"/>
</dbReference>
<evidence type="ECO:0000256" key="5">
    <source>
        <dbReference type="ARBA" id="ARBA00023016"/>
    </source>
</evidence>
<dbReference type="PRINTS" id="PR00773">
    <property type="entry name" value="GRPEPROTEIN"/>
</dbReference>
<sequence>MTKVNSDDIRNEEAVPVEEDKETEKTAEDEKKDIDGDMAQEEKTDEKDRETEEDKDKAEEKPTDAEPEKEESDARYLRLMADFQNYKKRVEKEKKDLYSYANEKIIIELLSVLDNFERALEQETEGDGFKEGMEMIFKQLGDVLEKSGLAEIAALGEDFDPNFHNAVMTEETEEYESGKVSGVMQKGYTLNGKVIRPSMVKVAG</sequence>
<comment type="caution">
    <text evidence="14">The sequence shown here is derived from an EMBL/GenBank/DDBJ whole genome shotgun (WGS) entry which is preliminary data.</text>
</comment>